<evidence type="ECO:0000256" key="1">
    <source>
        <dbReference type="SAM" id="Phobius"/>
    </source>
</evidence>
<keyword evidence="1" id="KW-0472">Membrane</keyword>
<evidence type="ECO:0000259" key="3">
    <source>
        <dbReference type="PROSITE" id="PS50853"/>
    </source>
</evidence>
<keyword evidence="1" id="KW-1133">Transmembrane helix</keyword>
<evidence type="ECO:0000313" key="4">
    <source>
        <dbReference type="EnsemblMetazoa" id="Aqu2.1.07260_001"/>
    </source>
</evidence>
<dbReference type="InterPro" id="IPR003961">
    <property type="entry name" value="FN3_dom"/>
</dbReference>
<organism evidence="4">
    <name type="scientific">Amphimedon queenslandica</name>
    <name type="common">Sponge</name>
    <dbReference type="NCBI Taxonomy" id="400682"/>
    <lineage>
        <taxon>Eukaryota</taxon>
        <taxon>Metazoa</taxon>
        <taxon>Porifera</taxon>
        <taxon>Demospongiae</taxon>
        <taxon>Heteroscleromorpha</taxon>
        <taxon>Haplosclerida</taxon>
        <taxon>Niphatidae</taxon>
        <taxon>Amphimedon</taxon>
    </lineage>
</organism>
<feature type="domain" description="Fibronectin type-III" evidence="3">
    <location>
        <begin position="345"/>
        <end position="440"/>
    </location>
</feature>
<dbReference type="SUPFAM" id="SSF49265">
    <property type="entry name" value="Fibronectin type III"/>
    <property type="match status" value="1"/>
</dbReference>
<accession>A0A1X7SZA0</accession>
<dbReference type="PROSITE" id="PS50853">
    <property type="entry name" value="FN3"/>
    <property type="match status" value="2"/>
</dbReference>
<feature type="transmembrane region" description="Helical" evidence="1">
    <location>
        <begin position="322"/>
        <end position="343"/>
    </location>
</feature>
<dbReference type="InterPro" id="IPR013783">
    <property type="entry name" value="Ig-like_fold"/>
</dbReference>
<feature type="chain" id="PRO_5013231169" description="Fibronectin type-III domain-containing protein" evidence="2">
    <location>
        <begin position="35"/>
        <end position="464"/>
    </location>
</feature>
<name>A0A1X7SZA0_AMPQE</name>
<reference evidence="4" key="1">
    <citation type="submission" date="2017-05" db="UniProtKB">
        <authorList>
            <consortium name="EnsemblMetazoa"/>
        </authorList>
    </citation>
    <scope>IDENTIFICATION</scope>
</reference>
<evidence type="ECO:0000256" key="2">
    <source>
        <dbReference type="SAM" id="SignalP"/>
    </source>
</evidence>
<dbReference type="CDD" id="cd00063">
    <property type="entry name" value="FN3"/>
    <property type="match status" value="1"/>
</dbReference>
<dbReference type="InterPro" id="IPR036116">
    <property type="entry name" value="FN3_sf"/>
</dbReference>
<keyword evidence="1" id="KW-0812">Transmembrane</keyword>
<proteinExistence type="predicted"/>
<keyword evidence="2" id="KW-0732">Signal</keyword>
<protein>
    <recommendedName>
        <fullName evidence="3">Fibronectin type-III domain-containing protein</fullName>
    </recommendedName>
</protein>
<dbReference type="Gene3D" id="2.60.40.10">
    <property type="entry name" value="Immunoglobulins"/>
    <property type="match status" value="1"/>
</dbReference>
<dbReference type="AlphaFoldDB" id="A0A1X7SZA0"/>
<dbReference type="EnsemblMetazoa" id="Aqu2.1.07260_001">
    <property type="protein sequence ID" value="Aqu2.1.07260_001"/>
    <property type="gene ID" value="Aqu2.1.07260"/>
</dbReference>
<sequence length="464" mass="50704">MHAEEVATSAIAIDLQRMQLFFLLVQLFLARTHSAEIAVQPVSINTTLNSTVYIICEGTGDLLNFLVDSLPASRDEIRGRGFNDEAFEIHGGVLRGILTAKAYYINNNTNISCVITTVSPPSSVASDTVFLTIQGLLNSISNLDYTFINGSSVLLTWTAPYTLDNVLITGYYIVDGLVNITINNTNITISATNPDPCILNNVSVSPINDVGIGSSNNISFYYETAPLITPPVSVVPVIDGQLISLNISSNVSMMCKGEYPNSITVNILNTSSAVLKNTTIPIQVNHQLMIVTGNSSVTNLNTFTVNVSLSNNGGTFNDISSFGFSKCVIFIYFVLILYVLGFLGPVTNIDSSIDNCSTIDITWTTPTVDDRVPIQYYILRLYDANNGSLLDSVSVYNTSYQFVDNNLFIHRYTYAITGVNKLGEGISNNNTFSYQRVPRTVDNTSSLDIISYTQDVVIVQFYIP</sequence>
<feature type="signal peptide" evidence="2">
    <location>
        <begin position="1"/>
        <end position="34"/>
    </location>
</feature>
<dbReference type="SMART" id="SM00060">
    <property type="entry name" value="FN3"/>
    <property type="match status" value="2"/>
</dbReference>
<feature type="domain" description="Fibronectin type-III" evidence="3">
    <location>
        <begin position="139"/>
        <end position="227"/>
    </location>
</feature>
<dbReference type="InParanoid" id="A0A1X7SZA0"/>